<proteinExistence type="predicted"/>
<reference evidence="2 3" key="1">
    <citation type="journal article" date="2022" name="Allergy">
        <title>Genome assembly and annotation of Periplaneta americana reveal a comprehensive cockroach allergen profile.</title>
        <authorList>
            <person name="Wang L."/>
            <person name="Xiong Q."/>
            <person name="Saelim N."/>
            <person name="Wang L."/>
            <person name="Nong W."/>
            <person name="Wan A.T."/>
            <person name="Shi M."/>
            <person name="Liu X."/>
            <person name="Cao Q."/>
            <person name="Hui J.H.L."/>
            <person name="Sookrung N."/>
            <person name="Leung T.F."/>
            <person name="Tungtrongchitr A."/>
            <person name="Tsui S.K.W."/>
        </authorList>
    </citation>
    <scope>NUCLEOTIDE SEQUENCE [LARGE SCALE GENOMIC DNA]</scope>
    <source>
        <strain evidence="2">PWHHKU_190912</strain>
    </source>
</reference>
<name>A0ABQ8TWQ6_PERAM</name>
<evidence type="ECO:0000313" key="3">
    <source>
        <dbReference type="Proteomes" id="UP001148838"/>
    </source>
</evidence>
<accession>A0ABQ8TWQ6</accession>
<dbReference type="EMBL" id="JAJSOF020000003">
    <property type="protein sequence ID" value="KAJ4450532.1"/>
    <property type="molecule type" value="Genomic_DNA"/>
</dbReference>
<comment type="caution">
    <text evidence="2">The sequence shown here is derived from an EMBL/GenBank/DDBJ whole genome shotgun (WGS) entry which is preliminary data.</text>
</comment>
<feature type="region of interest" description="Disordered" evidence="1">
    <location>
        <begin position="1"/>
        <end position="20"/>
    </location>
</feature>
<protein>
    <submittedName>
        <fullName evidence="2">Uncharacterized protein</fullName>
    </submittedName>
</protein>
<organism evidence="2 3">
    <name type="scientific">Periplaneta americana</name>
    <name type="common">American cockroach</name>
    <name type="synonym">Blatta americana</name>
    <dbReference type="NCBI Taxonomy" id="6978"/>
    <lineage>
        <taxon>Eukaryota</taxon>
        <taxon>Metazoa</taxon>
        <taxon>Ecdysozoa</taxon>
        <taxon>Arthropoda</taxon>
        <taxon>Hexapoda</taxon>
        <taxon>Insecta</taxon>
        <taxon>Pterygota</taxon>
        <taxon>Neoptera</taxon>
        <taxon>Polyneoptera</taxon>
        <taxon>Dictyoptera</taxon>
        <taxon>Blattodea</taxon>
        <taxon>Blattoidea</taxon>
        <taxon>Blattidae</taxon>
        <taxon>Blattinae</taxon>
        <taxon>Periplaneta</taxon>
    </lineage>
</organism>
<keyword evidence="3" id="KW-1185">Reference proteome</keyword>
<gene>
    <name evidence="2" type="ORF">ANN_01959</name>
</gene>
<dbReference type="Proteomes" id="UP001148838">
    <property type="component" value="Unassembled WGS sequence"/>
</dbReference>
<feature type="non-terminal residue" evidence="2">
    <location>
        <position position="91"/>
    </location>
</feature>
<sequence>MAGLCEGSNEPPGSLKATKHQTNSALIAEENFMPLFQIPTQALSSAMGQRVIAAARKGLLSLSCPLETVSDRLGCYRPFSCLHCLLDFYEL</sequence>
<evidence type="ECO:0000313" key="2">
    <source>
        <dbReference type="EMBL" id="KAJ4450532.1"/>
    </source>
</evidence>
<evidence type="ECO:0000256" key="1">
    <source>
        <dbReference type="SAM" id="MobiDB-lite"/>
    </source>
</evidence>